<dbReference type="InterPro" id="IPR029063">
    <property type="entry name" value="SAM-dependent_MTases_sf"/>
</dbReference>
<feature type="domain" description="CheR-type methyltransferase" evidence="6">
    <location>
        <begin position="1"/>
        <end position="255"/>
    </location>
</feature>
<dbReference type="Gene3D" id="1.10.155.10">
    <property type="entry name" value="Chemotaxis receptor methyltransferase CheR, N-terminal domain"/>
    <property type="match status" value="1"/>
</dbReference>
<accession>A0A1M6LCJ8</accession>
<dbReference type="PANTHER" id="PTHR24422">
    <property type="entry name" value="CHEMOTAXIS PROTEIN METHYLTRANSFERASE"/>
    <property type="match status" value="1"/>
</dbReference>
<organism evidence="7 8">
    <name type="scientific">Hathewaya proteolytica DSM 3090</name>
    <dbReference type="NCBI Taxonomy" id="1121331"/>
    <lineage>
        <taxon>Bacteria</taxon>
        <taxon>Bacillati</taxon>
        <taxon>Bacillota</taxon>
        <taxon>Clostridia</taxon>
        <taxon>Eubacteriales</taxon>
        <taxon>Clostridiaceae</taxon>
        <taxon>Hathewaya</taxon>
    </lineage>
</organism>
<dbReference type="InterPro" id="IPR036804">
    <property type="entry name" value="CheR_N_sf"/>
</dbReference>
<dbReference type="SUPFAM" id="SSF47757">
    <property type="entry name" value="Chemotaxis receptor methyltransferase CheR, N-terminal domain"/>
    <property type="match status" value="1"/>
</dbReference>
<sequence length="255" mass="30054">MDFDYLGKWVKKEYGIDFTAYKSNQLHRRINSFMERLGINNAQDFVAYMDKNPQTKQKFMDFITINVTEFFRNPDIFKEFEDALTDYIKSRSGRINIWSAACSNGSEPYSIAMIVKNMNTPSSTRILATDIDATILKKAKEGIYTNAEIKNIKMDFLRKYFDKIDDKYKVKTEIKNLVTFKRHDLINDIYEKDFDAIISRNVVIYFNEEAKERIYTRFSQSLKQGGLLFVGATESIYSYRKYGFEKVSTFIYKKI</sequence>
<dbReference type="SMART" id="SM00138">
    <property type="entry name" value="MeTrc"/>
    <property type="match status" value="1"/>
</dbReference>
<dbReference type="OrthoDB" id="9816309at2"/>
<dbReference type="InterPro" id="IPR022641">
    <property type="entry name" value="CheR_N"/>
</dbReference>
<gene>
    <name evidence="7" type="ORF">SAMN02745248_00709</name>
</gene>
<dbReference type="InterPro" id="IPR022642">
    <property type="entry name" value="CheR_C"/>
</dbReference>
<dbReference type="STRING" id="1121331.SAMN02745248_00709"/>
<dbReference type="PROSITE" id="PS50123">
    <property type="entry name" value="CHER"/>
    <property type="match status" value="1"/>
</dbReference>
<dbReference type="SUPFAM" id="SSF53335">
    <property type="entry name" value="S-adenosyl-L-methionine-dependent methyltransferases"/>
    <property type="match status" value="1"/>
</dbReference>
<dbReference type="PANTHER" id="PTHR24422:SF19">
    <property type="entry name" value="CHEMOTAXIS PROTEIN METHYLTRANSFERASE"/>
    <property type="match status" value="1"/>
</dbReference>
<evidence type="ECO:0000259" key="6">
    <source>
        <dbReference type="PROSITE" id="PS50123"/>
    </source>
</evidence>
<dbReference type="GO" id="GO:0008983">
    <property type="term" value="F:protein-glutamate O-methyltransferase activity"/>
    <property type="evidence" value="ECO:0007669"/>
    <property type="project" value="UniProtKB-EC"/>
</dbReference>
<evidence type="ECO:0000256" key="1">
    <source>
        <dbReference type="ARBA" id="ARBA00001541"/>
    </source>
</evidence>
<reference evidence="7 8" key="1">
    <citation type="submission" date="2016-11" db="EMBL/GenBank/DDBJ databases">
        <authorList>
            <person name="Jaros S."/>
            <person name="Januszkiewicz K."/>
            <person name="Wedrychowicz H."/>
        </authorList>
    </citation>
    <scope>NUCLEOTIDE SEQUENCE [LARGE SCALE GENOMIC DNA]</scope>
    <source>
        <strain evidence="7 8">DSM 3090</strain>
    </source>
</reference>
<dbReference type="AlphaFoldDB" id="A0A1M6LCJ8"/>
<keyword evidence="8" id="KW-1185">Reference proteome</keyword>
<evidence type="ECO:0000256" key="2">
    <source>
        <dbReference type="ARBA" id="ARBA00012534"/>
    </source>
</evidence>
<keyword evidence="5" id="KW-0949">S-adenosyl-L-methionine</keyword>
<dbReference type="EC" id="2.1.1.80" evidence="2"/>
<comment type="catalytic activity">
    <reaction evidence="1">
        <text>L-glutamyl-[protein] + S-adenosyl-L-methionine = [protein]-L-glutamate 5-O-methyl ester + S-adenosyl-L-homocysteine</text>
        <dbReference type="Rhea" id="RHEA:24452"/>
        <dbReference type="Rhea" id="RHEA-COMP:10208"/>
        <dbReference type="Rhea" id="RHEA-COMP:10311"/>
        <dbReference type="ChEBI" id="CHEBI:29973"/>
        <dbReference type="ChEBI" id="CHEBI:57856"/>
        <dbReference type="ChEBI" id="CHEBI:59789"/>
        <dbReference type="ChEBI" id="CHEBI:82795"/>
        <dbReference type="EC" id="2.1.1.80"/>
    </reaction>
</comment>
<proteinExistence type="predicted"/>
<dbReference type="Pfam" id="PF03705">
    <property type="entry name" value="CheR_N"/>
    <property type="match status" value="1"/>
</dbReference>
<keyword evidence="3 7" id="KW-0489">Methyltransferase</keyword>
<dbReference type="PRINTS" id="PR00996">
    <property type="entry name" value="CHERMTFRASE"/>
</dbReference>
<dbReference type="Gene3D" id="3.40.50.150">
    <property type="entry name" value="Vaccinia Virus protein VP39"/>
    <property type="match status" value="1"/>
</dbReference>
<keyword evidence="4 7" id="KW-0808">Transferase</keyword>
<dbReference type="RefSeq" id="WP_072902412.1">
    <property type="nucleotide sequence ID" value="NZ_FRAD01000005.1"/>
</dbReference>
<dbReference type="GO" id="GO:0032259">
    <property type="term" value="P:methylation"/>
    <property type="evidence" value="ECO:0007669"/>
    <property type="project" value="UniProtKB-KW"/>
</dbReference>
<dbReference type="InterPro" id="IPR000780">
    <property type="entry name" value="CheR_MeTrfase"/>
</dbReference>
<name>A0A1M6LCJ8_9CLOT</name>
<dbReference type="Proteomes" id="UP000183952">
    <property type="component" value="Unassembled WGS sequence"/>
</dbReference>
<evidence type="ECO:0000256" key="3">
    <source>
        <dbReference type="ARBA" id="ARBA00022603"/>
    </source>
</evidence>
<evidence type="ECO:0000313" key="7">
    <source>
        <dbReference type="EMBL" id="SHJ68917.1"/>
    </source>
</evidence>
<dbReference type="InterPro" id="IPR050903">
    <property type="entry name" value="Bact_Chemotaxis_MeTrfase"/>
</dbReference>
<protein>
    <recommendedName>
        <fullName evidence="2">protein-glutamate O-methyltransferase</fullName>
        <ecNumber evidence="2">2.1.1.80</ecNumber>
    </recommendedName>
</protein>
<dbReference type="Pfam" id="PF01739">
    <property type="entry name" value="CheR"/>
    <property type="match status" value="1"/>
</dbReference>
<evidence type="ECO:0000256" key="4">
    <source>
        <dbReference type="ARBA" id="ARBA00022679"/>
    </source>
</evidence>
<dbReference type="EMBL" id="FRAD01000005">
    <property type="protein sequence ID" value="SHJ68917.1"/>
    <property type="molecule type" value="Genomic_DNA"/>
</dbReference>
<evidence type="ECO:0000313" key="8">
    <source>
        <dbReference type="Proteomes" id="UP000183952"/>
    </source>
</evidence>
<evidence type="ECO:0000256" key="5">
    <source>
        <dbReference type="ARBA" id="ARBA00022691"/>
    </source>
</evidence>